<dbReference type="PROSITE" id="PS50005">
    <property type="entry name" value="TPR"/>
    <property type="match status" value="1"/>
</dbReference>
<evidence type="ECO:0000256" key="1">
    <source>
        <dbReference type="PROSITE-ProRule" id="PRU00339"/>
    </source>
</evidence>
<dbReference type="RefSeq" id="XP_038807454.1">
    <property type="nucleotide sequence ID" value="XM_038955995.1"/>
</dbReference>
<keyword evidence="4" id="KW-1185">Reference proteome</keyword>
<dbReference type="EMBL" id="RCSX01000022">
    <property type="protein sequence ID" value="KAF7921525.1"/>
    <property type="molecule type" value="Genomic_DNA"/>
</dbReference>
<accession>A0ABQ7IED4</accession>
<organism evidence="3 4">
    <name type="scientific">Botrytis deweyae</name>
    <dbReference type="NCBI Taxonomy" id="2478750"/>
    <lineage>
        <taxon>Eukaryota</taxon>
        <taxon>Fungi</taxon>
        <taxon>Dikarya</taxon>
        <taxon>Ascomycota</taxon>
        <taxon>Pezizomycotina</taxon>
        <taxon>Leotiomycetes</taxon>
        <taxon>Helotiales</taxon>
        <taxon>Sclerotiniaceae</taxon>
        <taxon>Botrytis</taxon>
    </lineage>
</organism>
<dbReference type="Gene3D" id="1.25.40.10">
    <property type="entry name" value="Tetratricopeptide repeat domain"/>
    <property type="match status" value="1"/>
</dbReference>
<proteinExistence type="predicted"/>
<dbReference type="SUPFAM" id="SSF48452">
    <property type="entry name" value="TPR-like"/>
    <property type="match status" value="1"/>
</dbReference>
<keyword evidence="1" id="KW-0802">TPR repeat</keyword>
<evidence type="ECO:0000259" key="2">
    <source>
        <dbReference type="Pfam" id="PF14737"/>
    </source>
</evidence>
<sequence>MSAQAVDQATSVTEESKKAAIEQLNKEGNVLFGCKKLSEALDKYMEAVEIDPVSPLTSKPLRNTTVVQFECGRYTECIKGVQDILELMVVQQLDDKIVISNLQRQLKRAYDHVPTYSLQKQLQRRLKIFACFPRDRASMFTSPEYFRIGNDVAEPLSVEVPKDSLKKGDIISFFFAGIGDARHLYATIIDLHESGNRTTATPRKYHFVANDLNICSLTRNLIIWTLLDELSALDHGSDQGLMVLTTIFFIYRPIIMPGYVYKLLCATMEAILAKLDKGVSPVEWVTFHEYDIPRYIDVLKHWASNGFGIFTTEKVIQGTRDKLSQKSLLHDSRDTSKVCTDEKEFYAKYALVYPPEKMILSQEPRLKKLITKALKEKRYSNKLRKHLAKNWKFNPTMMDQNWYRNTLRKYGHSKGYSFEINPFSAIWHFQDTWKGTEPSSLFDHVAPMFKRAANAIKEMKGIFCVEALCGDVTEIAEWFHFDCSPTRVSRSPEFPKSFDCIHMSNIPGYIGGHLSTFLYVFPLLKIGTSSYLKSNCLRNPGSWDCLEAFLADYQCITDKEMLRKLTGVIAALEPGKDELLPLIKYNSYSREALDSQDAWSALLPQAEFQKWFYTLFFRIALPHNVDISKTDAIILSPLNLTVLFRLIDQLHNHGYPSHWMSEIIYNIIENKVASTCRPPRATPTTVSALMRQYKLKKLCKSPFADEIATLTRIFSPILPFVLESQKIPSQEDIHKYTFPLEKMYTVQEMPNNLTLLFWSDKLFREVGQVGFCAMYQNIRPLLDPTWEDEMDAQFKGIQFKTFREKGMVLWSTIEWNLETSEASAWMPSSLMDRMIRERDWGCGLFRTDTWERCWDKLSLVSNARKGEKWEDDITSVEDIKLAQSIKKGVNLEK</sequence>
<dbReference type="InterPro" id="IPR019734">
    <property type="entry name" value="TPR_rpt"/>
</dbReference>
<dbReference type="Pfam" id="PF14737">
    <property type="entry name" value="DUF4470"/>
    <property type="match status" value="1"/>
</dbReference>
<comment type="caution">
    <text evidence="3">The sequence shown here is derived from an EMBL/GenBank/DDBJ whole genome shotgun (WGS) entry which is preliminary data.</text>
</comment>
<gene>
    <name evidence="3" type="ORF">EAE98_008372</name>
</gene>
<feature type="repeat" description="TPR" evidence="1">
    <location>
        <begin position="21"/>
        <end position="54"/>
    </location>
</feature>
<dbReference type="InterPro" id="IPR027974">
    <property type="entry name" value="DUF4470"/>
</dbReference>
<dbReference type="Proteomes" id="UP000783213">
    <property type="component" value="Unassembled WGS sequence"/>
</dbReference>
<dbReference type="GeneID" id="62235145"/>
<evidence type="ECO:0000313" key="3">
    <source>
        <dbReference type="EMBL" id="KAF7921525.1"/>
    </source>
</evidence>
<feature type="domain" description="DUF4470" evidence="2">
    <location>
        <begin position="163"/>
        <end position="231"/>
    </location>
</feature>
<name>A0ABQ7IED4_9HELO</name>
<dbReference type="InterPro" id="IPR011990">
    <property type="entry name" value="TPR-like_helical_dom_sf"/>
</dbReference>
<protein>
    <recommendedName>
        <fullName evidence="2">DUF4470 domain-containing protein</fullName>
    </recommendedName>
</protein>
<evidence type="ECO:0000313" key="4">
    <source>
        <dbReference type="Proteomes" id="UP000783213"/>
    </source>
</evidence>
<reference evidence="3 4" key="1">
    <citation type="journal article" date="2020" name="Genome Biol. Evol.">
        <title>Comparative genomics of Sclerotiniaceae.</title>
        <authorList>
            <person name="Valero Jimenez C.A."/>
            <person name="Steentjes M."/>
            <person name="Scholten O.E."/>
            <person name="Van Kan J.A.L."/>
        </authorList>
    </citation>
    <scope>NUCLEOTIDE SEQUENCE [LARGE SCALE GENOMIC DNA]</scope>
    <source>
        <strain evidence="3 4">B1</strain>
    </source>
</reference>